<reference evidence="10 11" key="1">
    <citation type="submission" date="2016-07" db="EMBL/GenBank/DDBJ databases">
        <title>Pervasive Adenine N6-methylation of Active Genes in Fungi.</title>
        <authorList>
            <consortium name="DOE Joint Genome Institute"/>
            <person name="Mondo S.J."/>
            <person name="Dannebaum R.O."/>
            <person name="Kuo R.C."/>
            <person name="Labutti K."/>
            <person name="Haridas S."/>
            <person name="Kuo A."/>
            <person name="Salamov A."/>
            <person name="Ahrendt S.R."/>
            <person name="Lipzen A."/>
            <person name="Sullivan W."/>
            <person name="Andreopoulos W.B."/>
            <person name="Clum A."/>
            <person name="Lindquist E."/>
            <person name="Daum C."/>
            <person name="Ramamoorthy G.K."/>
            <person name="Gryganskyi A."/>
            <person name="Culley D."/>
            <person name="Magnuson J.K."/>
            <person name="James T.Y."/>
            <person name="O'Malley M.A."/>
            <person name="Stajich J.E."/>
            <person name="Spatafora J.W."/>
            <person name="Visel A."/>
            <person name="Grigoriev I.V."/>
        </authorList>
    </citation>
    <scope>NUCLEOTIDE SEQUENCE [LARGE SCALE GENOMIC DNA]</scope>
    <source>
        <strain evidence="10 11">CBS 931.73</strain>
    </source>
</reference>
<dbReference type="OrthoDB" id="425749at2759"/>
<dbReference type="Gene3D" id="1.10.1090.10">
    <property type="entry name" value="Cytochrome b-c1 complex subunit 7"/>
    <property type="match status" value="1"/>
</dbReference>
<keyword evidence="11" id="KW-1185">Reference proteome</keyword>
<evidence type="ECO:0000256" key="7">
    <source>
        <dbReference type="ARBA" id="ARBA00023128"/>
    </source>
</evidence>
<keyword evidence="7 9" id="KW-0496">Mitochondrion</keyword>
<gene>
    <name evidence="10" type="ORF">K493DRAFT_325590</name>
</gene>
<comment type="function">
    <text evidence="9">Component of the ubiquinol-cytochrome c oxidoreductase, a multisubunit transmembrane complex that is part of the mitochondrial electron transport chain which drives oxidative phosphorylation.</text>
</comment>
<dbReference type="STRING" id="1314790.A0A1Y1Y0E4"/>
<comment type="subcellular location">
    <subcellularLocation>
        <location evidence="1">Mitochondrion inner membrane</location>
        <topology evidence="1">Peripheral membrane protein</topology>
        <orientation evidence="1">Matrix side</orientation>
    </subcellularLocation>
</comment>
<dbReference type="PANTHER" id="PTHR12022">
    <property type="entry name" value="UBIQUINOL-CYTOCHROME C REDUCTASE COMPLEX 14 KD PROTEIN"/>
    <property type="match status" value="1"/>
</dbReference>
<dbReference type="FunFam" id="1.10.1090.10:FF:000001">
    <property type="entry name" value="Cytochrome b-c1 complex subunit 7"/>
    <property type="match status" value="1"/>
</dbReference>
<dbReference type="Proteomes" id="UP000193498">
    <property type="component" value="Unassembled WGS sequence"/>
</dbReference>
<sequence length="120" mass="14002">MSLANYIKNSSFLKKIFVPLGNAYANAAGYRRLGLRYDDIIAEESDIVREALRRLPEKEAYDRAYRLRVAMQCSLSHTELPKAQWTKAEDDVRYLQPIIDDVEREYAERAQFDSLKPTRN</sequence>
<evidence type="ECO:0000256" key="9">
    <source>
        <dbReference type="PIRNR" id="PIRNR000022"/>
    </source>
</evidence>
<dbReference type="InterPro" id="IPR003197">
    <property type="entry name" value="QCR7"/>
</dbReference>
<dbReference type="InterPro" id="IPR036544">
    <property type="entry name" value="QCR7_sf"/>
</dbReference>
<name>A0A1Y1Y0E4_9FUNG</name>
<keyword evidence="8 9" id="KW-0472">Membrane</keyword>
<dbReference type="FunCoup" id="A0A1Y1Y0E4">
    <property type="interactions" value="225"/>
</dbReference>
<comment type="similarity">
    <text evidence="2 9">Belongs to the UQCRB/QCR7 family.</text>
</comment>
<evidence type="ECO:0000256" key="8">
    <source>
        <dbReference type="ARBA" id="ARBA00023136"/>
    </source>
</evidence>
<dbReference type="PANTHER" id="PTHR12022:SF0">
    <property type="entry name" value="CYTOCHROME B-C1 COMPLEX SUBUNIT 7"/>
    <property type="match status" value="1"/>
</dbReference>
<dbReference type="AlphaFoldDB" id="A0A1Y1Y0E4"/>
<keyword evidence="4 9" id="KW-0679">Respiratory chain</keyword>
<dbReference type="GO" id="GO:0005743">
    <property type="term" value="C:mitochondrial inner membrane"/>
    <property type="evidence" value="ECO:0007669"/>
    <property type="project" value="UniProtKB-SubCell"/>
</dbReference>
<dbReference type="PIRSF" id="PIRSF000022">
    <property type="entry name" value="Bc1_14K"/>
    <property type="match status" value="1"/>
</dbReference>
<evidence type="ECO:0000256" key="1">
    <source>
        <dbReference type="ARBA" id="ARBA00004443"/>
    </source>
</evidence>
<dbReference type="EMBL" id="MCFE01000321">
    <property type="protein sequence ID" value="ORX91439.1"/>
    <property type="molecule type" value="Genomic_DNA"/>
</dbReference>
<keyword evidence="3 9" id="KW-0813">Transport</keyword>
<dbReference type="GO" id="GO:0045275">
    <property type="term" value="C:respiratory chain complex III"/>
    <property type="evidence" value="ECO:0007669"/>
    <property type="project" value="InterPro"/>
</dbReference>
<comment type="caution">
    <text evidence="10">The sequence shown here is derived from an EMBL/GenBank/DDBJ whole genome shotgun (WGS) entry which is preliminary data.</text>
</comment>
<proteinExistence type="inferred from homology"/>
<dbReference type="GO" id="GO:0006122">
    <property type="term" value="P:mitochondrial electron transport, ubiquinol to cytochrome c"/>
    <property type="evidence" value="ECO:0007669"/>
    <property type="project" value="InterPro"/>
</dbReference>
<evidence type="ECO:0000256" key="4">
    <source>
        <dbReference type="ARBA" id="ARBA00022660"/>
    </source>
</evidence>
<accession>A0A1Y1Y0E4</accession>
<evidence type="ECO:0000313" key="10">
    <source>
        <dbReference type="EMBL" id="ORX91439.1"/>
    </source>
</evidence>
<dbReference type="InParanoid" id="A0A1Y1Y0E4"/>
<evidence type="ECO:0000256" key="6">
    <source>
        <dbReference type="ARBA" id="ARBA00022982"/>
    </source>
</evidence>
<evidence type="ECO:0000256" key="3">
    <source>
        <dbReference type="ARBA" id="ARBA00022448"/>
    </source>
</evidence>
<organism evidence="10 11">
    <name type="scientific">Basidiobolus meristosporus CBS 931.73</name>
    <dbReference type="NCBI Taxonomy" id="1314790"/>
    <lineage>
        <taxon>Eukaryota</taxon>
        <taxon>Fungi</taxon>
        <taxon>Fungi incertae sedis</taxon>
        <taxon>Zoopagomycota</taxon>
        <taxon>Entomophthoromycotina</taxon>
        <taxon>Basidiobolomycetes</taxon>
        <taxon>Basidiobolales</taxon>
        <taxon>Basidiobolaceae</taxon>
        <taxon>Basidiobolus</taxon>
    </lineage>
</organism>
<dbReference type="SUPFAM" id="SSF81524">
    <property type="entry name" value="14 kDa protein of cytochrome bc1 complex (Ubiquinol-cytochrome c reductase)"/>
    <property type="match status" value="1"/>
</dbReference>
<keyword evidence="6 9" id="KW-0249">Electron transport</keyword>
<protein>
    <recommendedName>
        <fullName evidence="9">Cytochrome b-c1 complex subunit 7</fullName>
    </recommendedName>
</protein>
<keyword evidence="5 9" id="KW-0999">Mitochondrion inner membrane</keyword>
<evidence type="ECO:0000313" key="11">
    <source>
        <dbReference type="Proteomes" id="UP000193498"/>
    </source>
</evidence>
<evidence type="ECO:0000256" key="2">
    <source>
        <dbReference type="ARBA" id="ARBA00008554"/>
    </source>
</evidence>
<dbReference type="Pfam" id="PF02271">
    <property type="entry name" value="UCR_14kD"/>
    <property type="match status" value="1"/>
</dbReference>
<evidence type="ECO:0000256" key="5">
    <source>
        <dbReference type="ARBA" id="ARBA00022792"/>
    </source>
</evidence>